<dbReference type="AlphaFoldDB" id="A0A246GCX8"/>
<feature type="transmembrane region" description="Helical" evidence="6">
    <location>
        <begin position="294"/>
        <end position="314"/>
    </location>
</feature>
<evidence type="ECO:0000256" key="5">
    <source>
        <dbReference type="ARBA" id="ARBA00023136"/>
    </source>
</evidence>
<comment type="subcellular location">
    <subcellularLocation>
        <location evidence="1">Cell membrane</location>
        <topology evidence="1">Multi-pass membrane protein</topology>
    </subcellularLocation>
</comment>
<organism evidence="8 9">
    <name type="scientific">Flavobacterium columnare</name>
    <dbReference type="NCBI Taxonomy" id="996"/>
    <lineage>
        <taxon>Bacteria</taxon>
        <taxon>Pseudomonadati</taxon>
        <taxon>Bacteroidota</taxon>
        <taxon>Flavobacteriia</taxon>
        <taxon>Flavobacteriales</taxon>
        <taxon>Flavobacteriaceae</taxon>
        <taxon>Flavobacterium</taxon>
    </lineage>
</organism>
<feature type="transmembrane region" description="Helical" evidence="6">
    <location>
        <begin position="435"/>
        <end position="452"/>
    </location>
</feature>
<dbReference type="CDD" id="cd07989">
    <property type="entry name" value="LPLAT_AGPAT-like"/>
    <property type="match status" value="1"/>
</dbReference>
<dbReference type="SUPFAM" id="SSF69593">
    <property type="entry name" value="Glycerol-3-phosphate (1)-acyltransferase"/>
    <property type="match status" value="1"/>
</dbReference>
<evidence type="ECO:0000259" key="7">
    <source>
        <dbReference type="SMART" id="SM00563"/>
    </source>
</evidence>
<keyword evidence="8" id="KW-0808">Transferase</keyword>
<keyword evidence="5 6" id="KW-0472">Membrane</keyword>
<evidence type="ECO:0000256" key="6">
    <source>
        <dbReference type="SAM" id="Phobius"/>
    </source>
</evidence>
<dbReference type="InterPro" id="IPR004869">
    <property type="entry name" value="MMPL_dom"/>
</dbReference>
<evidence type="ECO:0000256" key="3">
    <source>
        <dbReference type="ARBA" id="ARBA00022692"/>
    </source>
</evidence>
<dbReference type="Pfam" id="PF01553">
    <property type="entry name" value="Acyltransferase"/>
    <property type="match status" value="1"/>
</dbReference>
<feature type="transmembrane region" description="Helical" evidence="6">
    <location>
        <begin position="709"/>
        <end position="733"/>
    </location>
</feature>
<dbReference type="EMBL" id="MTCY01000006">
    <property type="protein sequence ID" value="OWP79177.1"/>
    <property type="molecule type" value="Genomic_DNA"/>
</dbReference>
<evidence type="ECO:0000256" key="1">
    <source>
        <dbReference type="ARBA" id="ARBA00004651"/>
    </source>
</evidence>
<evidence type="ECO:0000313" key="9">
    <source>
        <dbReference type="Proteomes" id="UP000198034"/>
    </source>
</evidence>
<name>A0A246GCX8_9FLAO</name>
<accession>A0A246GCX8</accession>
<dbReference type="InterPro" id="IPR050545">
    <property type="entry name" value="Mycobact_MmpL"/>
</dbReference>
<feature type="transmembrane region" description="Helical" evidence="6">
    <location>
        <begin position="745"/>
        <end position="768"/>
    </location>
</feature>
<dbReference type="PANTHER" id="PTHR33406:SF13">
    <property type="entry name" value="MEMBRANE PROTEIN YDFJ"/>
    <property type="match status" value="1"/>
</dbReference>
<feature type="transmembrane region" description="Helical" evidence="6">
    <location>
        <begin position="660"/>
        <end position="676"/>
    </location>
</feature>
<keyword evidence="2" id="KW-1003">Cell membrane</keyword>
<evidence type="ECO:0000256" key="2">
    <source>
        <dbReference type="ARBA" id="ARBA00022475"/>
    </source>
</evidence>
<feature type="transmembrane region" description="Helical" evidence="6">
    <location>
        <begin position="320"/>
        <end position="340"/>
    </location>
</feature>
<dbReference type="GO" id="GO:0005886">
    <property type="term" value="C:plasma membrane"/>
    <property type="evidence" value="ECO:0007669"/>
    <property type="project" value="UniProtKB-SubCell"/>
</dbReference>
<proteinExistence type="predicted"/>
<keyword evidence="3 6" id="KW-0812">Transmembrane</keyword>
<reference evidence="8 9" key="1">
    <citation type="journal article" date="2017" name="Infect. Genet. Evol.">
        <title>Comparative genome analysis of fish pathogen Flavobacterium columnare reveals extensive sequence diversity within the species.</title>
        <authorList>
            <person name="Kayansamruaj P."/>
            <person name="Dong H.T."/>
            <person name="Hirono I."/>
            <person name="Kondo H."/>
            <person name="Senapin S."/>
            <person name="Rodkhum C."/>
        </authorList>
    </citation>
    <scope>NUCLEOTIDE SEQUENCE [LARGE SCALE GENOMIC DNA]</scope>
    <source>
        <strain evidence="8 9">1214</strain>
    </source>
</reference>
<dbReference type="InterPro" id="IPR002123">
    <property type="entry name" value="Plipid/glycerol_acylTrfase"/>
</dbReference>
<comment type="caution">
    <text evidence="8">The sequence shown here is derived from an EMBL/GenBank/DDBJ whole genome shotgun (WGS) entry which is preliminary data.</text>
</comment>
<feature type="transmembrane region" description="Helical" evidence="6">
    <location>
        <begin position="268"/>
        <end position="287"/>
    </location>
</feature>
<dbReference type="SUPFAM" id="SSF82866">
    <property type="entry name" value="Multidrug efflux transporter AcrB transmembrane domain"/>
    <property type="match status" value="2"/>
</dbReference>
<keyword evidence="4 6" id="KW-1133">Transmembrane helix</keyword>
<gene>
    <name evidence="8" type="ORF">BWK62_03415</name>
</gene>
<feature type="domain" description="Phospholipid/glycerol acyltransferase" evidence="7">
    <location>
        <begin position="892"/>
        <end position="1001"/>
    </location>
</feature>
<feature type="transmembrane region" description="Helical" evidence="6">
    <location>
        <begin position="780"/>
        <end position="804"/>
    </location>
</feature>
<dbReference type="Pfam" id="PF03176">
    <property type="entry name" value="MMPL"/>
    <property type="match status" value="2"/>
</dbReference>
<dbReference type="PANTHER" id="PTHR33406">
    <property type="entry name" value="MEMBRANE PROTEIN MJ1562-RELATED"/>
    <property type="match status" value="1"/>
</dbReference>
<feature type="transmembrane region" description="Helical" evidence="6">
    <location>
        <begin position="386"/>
        <end position="409"/>
    </location>
</feature>
<evidence type="ECO:0000313" key="8">
    <source>
        <dbReference type="EMBL" id="OWP79177.1"/>
    </source>
</evidence>
<evidence type="ECO:0000256" key="4">
    <source>
        <dbReference type="ARBA" id="ARBA00022989"/>
    </source>
</evidence>
<protein>
    <submittedName>
        <fullName evidence="8">Glycerol acyltransferase</fullName>
    </submittedName>
</protein>
<sequence length="1222" mass="139847">MHLFFIKIHEFIQKNRILTLLLLLLVLITVGFFAFQIKFEEDITRILPKNNKGDITSKVIKQLKFADKITVIIEKEKKGSVEDLTQAANTFMDSIHLIQPYIKTVQGTVAQENVQQVFEFVYQNLPLFLEENDYKLIKRKTQSDSIKVLVENNYKSLISPSGLITRDFIVKDPLGISFVGLKKMQGLAIGDEFIIKEGYLLTRDQSKLLLFINPQYGGSETDKNTQFVALLKTIQSVVNKEFKGKVQLSYFGSPIIAVANANQIKSDIITTVLLSMGTLILILILFFRKITIPIIIFIPTIFGVVFAIASLYFLRDTISAISLSVGAVLLGVTIDYSLHIMTHYRHNADVKQLYKDTTKPLIMSSSTTAVAFLCLLFVKSDALKDLGIFASISVIISALFSLIIIPHLYKPQNDGLSHAGILDKLSKIPFEKNKFLIIGTFILLFVSCFTFNKVTFNNNLGDLNFIPDEIRQTEKKLAASTSLTSKAIYVVAYGTNEEQAIEANARLNDFLVQQKNQKNIYNYSSLAGLLPSESEQINKIKKWESFWTNSICKKVETELIQNGKRFGFKQDTHEVFYHTIRSNKSILRLQDLKQFLPDLTDEYVSNSPNWYTIATIVKLDEKHKEKLIRSFEHFKNIVVIDRQQLNETFLGKLRDDFNNLINYSLIAVIFILFIFFKRIELVLVSLLPITATGFVTAGLMGLFNIPLNIFSTIVCTLIFGHGVDFTIFMTSALQKEYTTGKDEMPAYRVSIILAALTTILAIGALVFAKHPALVSISSVSLLGVISALLITFVFYPIIFKWLFFNRPKKGKIPVRLLTVIISIIALTYYALGGILLSTLGRFLMSILPLKKETKMMCFRKIMVLFFRSVLNINPIVKKKVINPHKIDFSKQAIVIANHVSVLDTLAFGMLTHKIVYLVNDWVYKSPIFGKAVKAMGYYPVSKGIEGGIEHLREKIKQGYSLMIFPEGTRSTDNVIKRFHKGAFYLAQEFELDILPVYLHGNTETSPKGDFMIHNESITIVVGNYISYQDKNFGENYITRTKKINKFFREQFDTIRHKLETEEFFKKKVVDGYLYKEEEVYQSVLNDFYLNKKNYYTLFTNISDDAKILHFANDYGQLNAILTLQYPKRKIQTFVYTLENLEIASTNYLNRIRNIEYLNYQDILKPYDCLFISTTCFSENDLRPHFKNVNEVVLFQADLYIDSLLKNGFELLYEKDKVKTFKK</sequence>
<keyword evidence="8" id="KW-0012">Acyltransferase</keyword>
<dbReference type="SMART" id="SM00563">
    <property type="entry name" value="PlsC"/>
    <property type="match status" value="1"/>
</dbReference>
<feature type="transmembrane region" description="Helical" evidence="6">
    <location>
        <begin position="816"/>
        <end position="838"/>
    </location>
</feature>
<feature type="transmembrane region" description="Helical" evidence="6">
    <location>
        <begin position="361"/>
        <end position="380"/>
    </location>
</feature>
<dbReference type="Proteomes" id="UP000198034">
    <property type="component" value="Unassembled WGS sequence"/>
</dbReference>
<dbReference type="GO" id="GO:0016746">
    <property type="term" value="F:acyltransferase activity"/>
    <property type="evidence" value="ECO:0007669"/>
    <property type="project" value="UniProtKB-KW"/>
</dbReference>
<dbReference type="Gene3D" id="1.20.1640.10">
    <property type="entry name" value="Multidrug efflux transporter AcrB transmembrane domain"/>
    <property type="match status" value="2"/>
</dbReference>
<feature type="transmembrane region" description="Helical" evidence="6">
    <location>
        <begin position="683"/>
        <end position="703"/>
    </location>
</feature>